<accession>W7TQX2</accession>
<proteinExistence type="predicted"/>
<gene>
    <name evidence="1" type="ORF">Naga_100006g23</name>
</gene>
<keyword evidence="2" id="KW-1185">Reference proteome</keyword>
<dbReference type="EMBL" id="AZIL01000126">
    <property type="protein sequence ID" value="EWM29575.1"/>
    <property type="molecule type" value="Genomic_DNA"/>
</dbReference>
<evidence type="ECO:0000313" key="2">
    <source>
        <dbReference type="Proteomes" id="UP000019335"/>
    </source>
</evidence>
<dbReference type="AlphaFoldDB" id="W7TQX2"/>
<dbReference type="Proteomes" id="UP000019335">
    <property type="component" value="Chromosome 2"/>
</dbReference>
<protein>
    <submittedName>
        <fullName evidence="1">Uncharacterized protein</fullName>
    </submittedName>
</protein>
<reference evidence="1 2" key="1">
    <citation type="journal article" date="2014" name="Mol. Plant">
        <title>Chromosome Scale Genome Assembly and Transcriptome Profiling of Nannochloropsis gaditana in Nitrogen Depletion.</title>
        <authorList>
            <person name="Corteggiani Carpinelli E."/>
            <person name="Telatin A."/>
            <person name="Vitulo N."/>
            <person name="Forcato C."/>
            <person name="D'Angelo M."/>
            <person name="Schiavon R."/>
            <person name="Vezzi A."/>
            <person name="Giacometti G.M."/>
            <person name="Morosinotto T."/>
            <person name="Valle G."/>
        </authorList>
    </citation>
    <scope>NUCLEOTIDE SEQUENCE [LARGE SCALE GENOMIC DNA]</scope>
    <source>
        <strain evidence="1 2">B-31</strain>
    </source>
</reference>
<comment type="caution">
    <text evidence="1">The sequence shown here is derived from an EMBL/GenBank/DDBJ whole genome shotgun (WGS) entry which is preliminary data.</text>
</comment>
<sequence>MSNHLAISGLKKEHHESSYPHLHMSDSEHMHGQKLTCNLNPGNDVVARLSTKNQAWCYILRRRANLSNVLLSYFVIYKKWWLLKTKRAECGRRCSFLLHARLASASCCK</sequence>
<name>W7TQX2_9STRA</name>
<organism evidence="1 2">
    <name type="scientific">Nannochloropsis gaditana</name>
    <dbReference type="NCBI Taxonomy" id="72520"/>
    <lineage>
        <taxon>Eukaryota</taxon>
        <taxon>Sar</taxon>
        <taxon>Stramenopiles</taxon>
        <taxon>Ochrophyta</taxon>
        <taxon>Eustigmatophyceae</taxon>
        <taxon>Eustigmatales</taxon>
        <taxon>Monodopsidaceae</taxon>
        <taxon>Nannochloropsis</taxon>
    </lineage>
</organism>
<evidence type="ECO:0000313" key="1">
    <source>
        <dbReference type="EMBL" id="EWM29575.1"/>
    </source>
</evidence>